<dbReference type="Proteomes" id="UP001183682">
    <property type="component" value="Unassembled WGS sequence"/>
</dbReference>
<evidence type="ECO:0000313" key="2">
    <source>
        <dbReference type="EMBL" id="QOG26963.1"/>
    </source>
</evidence>
<dbReference type="RefSeq" id="WP_123836357.1">
    <property type="nucleotide sequence ID" value="NZ_CP050485.1"/>
</dbReference>
<reference evidence="2 3" key="1">
    <citation type="submission" date="2020-03" db="EMBL/GenBank/DDBJ databases">
        <title>Characterization of ganglioside-mimicking enterococci.</title>
        <authorList>
            <person name="Patry R.T."/>
            <person name="Nothaft H."/>
            <person name="Bridger R."/>
            <person name="Shajahan A."/>
            <person name="Huynh S."/>
            <person name="Sanchez S."/>
            <person name="Azadi P."/>
            <person name="Cooper K."/>
            <person name="Miller W.G."/>
            <person name="Parker C.T."/>
            <person name="Wells L."/>
            <person name="Szymanski C.M."/>
        </authorList>
    </citation>
    <scope>NUCLEOTIDE SEQUENCE [LARGE SCALE GENOMIC DNA]</scope>
    <source>
        <strain evidence="2 3">EGM181</strain>
    </source>
</reference>
<dbReference type="AlphaFoldDB" id="A0AAE4HP94"/>
<dbReference type="Proteomes" id="UP000516696">
    <property type="component" value="Chromosome"/>
</dbReference>
<organism evidence="1 4">
    <name type="scientific">Enterococcus gallinarum</name>
    <dbReference type="NCBI Taxonomy" id="1353"/>
    <lineage>
        <taxon>Bacteria</taxon>
        <taxon>Bacillati</taxon>
        <taxon>Bacillota</taxon>
        <taxon>Bacilli</taxon>
        <taxon>Lactobacillales</taxon>
        <taxon>Enterococcaceae</taxon>
        <taxon>Enterococcus</taxon>
    </lineage>
</organism>
<proteinExistence type="predicted"/>
<evidence type="ECO:0000313" key="1">
    <source>
        <dbReference type="EMBL" id="MDT2689641.1"/>
    </source>
</evidence>
<evidence type="ECO:0000313" key="4">
    <source>
        <dbReference type="Proteomes" id="UP001183682"/>
    </source>
</evidence>
<gene>
    <name evidence="2" type="ORF">EGM181_06750</name>
    <name evidence="1" type="ORF">P7E30_05360</name>
</gene>
<accession>A0AAE4HP94</accession>
<protein>
    <submittedName>
        <fullName evidence="1">Uncharacterized protein</fullName>
    </submittedName>
</protein>
<sequence>MATSKETVQKILDYFNAQGWLIPDVASALNVSEQYLRRVLNNPEQHPKQITNIIAHYKIR</sequence>
<name>A0AAE4HP94_ENTGA</name>
<reference evidence="1" key="2">
    <citation type="submission" date="2023-03" db="EMBL/GenBank/DDBJ databases">
        <authorList>
            <person name="Shen W."/>
            <person name="Cai J."/>
        </authorList>
    </citation>
    <scope>NUCLEOTIDE SEQUENCE</scope>
    <source>
        <strain evidence="1">K69-2</strain>
    </source>
</reference>
<dbReference type="EMBL" id="CP050485">
    <property type="protein sequence ID" value="QOG26963.1"/>
    <property type="molecule type" value="Genomic_DNA"/>
</dbReference>
<dbReference type="EMBL" id="JARPZN010000002">
    <property type="protein sequence ID" value="MDT2689641.1"/>
    <property type="molecule type" value="Genomic_DNA"/>
</dbReference>
<evidence type="ECO:0000313" key="3">
    <source>
        <dbReference type="Proteomes" id="UP000516696"/>
    </source>
</evidence>